<dbReference type="Pfam" id="PF02482">
    <property type="entry name" value="Ribosomal_S30AE"/>
    <property type="match status" value="1"/>
</dbReference>
<sequence>MTFNKENIMQIDIQARSFKLTRSLRKYAEGKLKASLSSCQDRLRRVVIRLSDINGPRGGADKLCHIQVVLPGMPDVIIEDTENDMYAAINKATDRANTVVNRKLSKKKLQARHSQPLRRHLTA</sequence>
<dbReference type="InterPro" id="IPR003489">
    <property type="entry name" value="RHF/RaiA"/>
</dbReference>
<dbReference type="EMBL" id="DRHY01000146">
    <property type="protein sequence ID" value="HEC74034.1"/>
    <property type="molecule type" value="Genomic_DNA"/>
</dbReference>
<comment type="caution">
    <text evidence="1">The sequence shown here is derived from an EMBL/GenBank/DDBJ whole genome shotgun (WGS) entry which is preliminary data.</text>
</comment>
<dbReference type="Proteomes" id="UP000886384">
    <property type="component" value="Unassembled WGS sequence"/>
</dbReference>
<dbReference type="SUPFAM" id="SSF69754">
    <property type="entry name" value="Ribosome binding protein Y (YfiA homologue)"/>
    <property type="match status" value="1"/>
</dbReference>
<reference evidence="1" key="1">
    <citation type="journal article" date="2020" name="mSystems">
        <title>Genome- and Community-Level Interaction Insights into Carbon Utilization and Element Cycling Functions of Hydrothermarchaeota in Hydrothermal Sediment.</title>
        <authorList>
            <person name="Zhou Z."/>
            <person name="Liu Y."/>
            <person name="Xu W."/>
            <person name="Pan J."/>
            <person name="Luo Z.H."/>
            <person name="Li M."/>
        </authorList>
    </citation>
    <scope>NUCLEOTIDE SEQUENCE [LARGE SCALE GENOMIC DNA]</scope>
    <source>
        <strain evidence="1">HyVt-380</strain>
    </source>
</reference>
<gene>
    <name evidence="1" type="ORF">ENI26_06625</name>
</gene>
<evidence type="ECO:0000313" key="1">
    <source>
        <dbReference type="EMBL" id="HEC74034.1"/>
    </source>
</evidence>
<protein>
    <submittedName>
        <fullName evidence="1">HPF/RaiA family ribosome-associated protein</fullName>
    </submittedName>
</protein>
<dbReference type="Gene3D" id="3.30.160.100">
    <property type="entry name" value="Ribosome hibernation promotion factor-like"/>
    <property type="match status" value="1"/>
</dbReference>
<name>A0A7C2APD6_9GAMM</name>
<accession>A0A7C2APD6</accession>
<organism evidence="1">
    <name type="scientific">Methylophaga aminisulfidivorans</name>
    <dbReference type="NCBI Taxonomy" id="230105"/>
    <lineage>
        <taxon>Bacteria</taxon>
        <taxon>Pseudomonadati</taxon>
        <taxon>Pseudomonadota</taxon>
        <taxon>Gammaproteobacteria</taxon>
        <taxon>Thiotrichales</taxon>
        <taxon>Piscirickettsiaceae</taxon>
        <taxon>Methylophaga</taxon>
    </lineage>
</organism>
<proteinExistence type="predicted"/>
<dbReference type="AlphaFoldDB" id="A0A7C2APD6"/>
<dbReference type="InterPro" id="IPR036567">
    <property type="entry name" value="RHF-like"/>
</dbReference>